<dbReference type="Proteomes" id="UP000002358">
    <property type="component" value="Unassembled WGS sequence"/>
</dbReference>
<evidence type="ECO:0000259" key="1">
    <source>
        <dbReference type="PROSITE" id="PS50174"/>
    </source>
</evidence>
<organism evidence="2 3">
    <name type="scientific">Nasonia vitripennis</name>
    <name type="common">Parasitic wasp</name>
    <dbReference type="NCBI Taxonomy" id="7425"/>
    <lineage>
        <taxon>Eukaryota</taxon>
        <taxon>Metazoa</taxon>
        <taxon>Ecdysozoa</taxon>
        <taxon>Arthropoda</taxon>
        <taxon>Hexapoda</taxon>
        <taxon>Insecta</taxon>
        <taxon>Pterygota</taxon>
        <taxon>Neoptera</taxon>
        <taxon>Endopterygota</taxon>
        <taxon>Hymenoptera</taxon>
        <taxon>Apocrita</taxon>
        <taxon>Proctotrupomorpha</taxon>
        <taxon>Chalcidoidea</taxon>
        <taxon>Pteromalidae</taxon>
        <taxon>Pteromalinae</taxon>
        <taxon>Nasonia</taxon>
    </lineage>
</organism>
<dbReference type="InParanoid" id="A0A7M7QFD8"/>
<dbReference type="GO" id="GO:0003676">
    <property type="term" value="F:nucleic acid binding"/>
    <property type="evidence" value="ECO:0007669"/>
    <property type="project" value="InterPro"/>
</dbReference>
<dbReference type="EnsemblMetazoa" id="XM_031930018">
    <property type="protein sequence ID" value="XP_031785878"/>
    <property type="gene ID" value="LOC107981507"/>
</dbReference>
<dbReference type="KEGG" id="nvi:107981507"/>
<dbReference type="EnsemblMetazoa" id="XM_031930019">
    <property type="protein sequence ID" value="XP_031785879"/>
    <property type="gene ID" value="LOC107981507"/>
</dbReference>
<dbReference type="PROSITE" id="PS50174">
    <property type="entry name" value="G_PATCH"/>
    <property type="match status" value="1"/>
</dbReference>
<evidence type="ECO:0000313" key="3">
    <source>
        <dbReference type="Proteomes" id="UP000002358"/>
    </source>
</evidence>
<dbReference type="Pfam" id="PF01585">
    <property type="entry name" value="G-patch"/>
    <property type="match status" value="1"/>
</dbReference>
<dbReference type="SMART" id="SM00443">
    <property type="entry name" value="G_patch"/>
    <property type="match status" value="1"/>
</dbReference>
<dbReference type="RefSeq" id="XP_031785880.1">
    <property type="nucleotide sequence ID" value="XM_031930020.2"/>
</dbReference>
<dbReference type="GeneID" id="107981507"/>
<sequence length="201" mass="22524">MDQNKIDILDITDMGNSKVLIKFKGQKEDTMNGFMTHGPCVIAFTPTATPHMYIANVEYAKEENKNEVIKTYTKSTLQSIMEKMGYIEGKGLGKDLQGRTDPVKAVSNEYRQGLGATALDYYLDHNETNFVNEQEQGPSAIMEEPGEVMRVNKINEKTMLTSIRGNPNDIKANLKQFGPCEIEKVYTDQQGSTKKCTKKPA</sequence>
<name>A0A7M7QFD8_NASVI</name>
<reference evidence="2" key="1">
    <citation type="submission" date="2021-01" db="UniProtKB">
        <authorList>
            <consortium name="EnsemblMetazoa"/>
        </authorList>
    </citation>
    <scope>IDENTIFICATION</scope>
</reference>
<protein>
    <recommendedName>
        <fullName evidence="1">G-patch domain-containing protein</fullName>
    </recommendedName>
</protein>
<dbReference type="AlphaFoldDB" id="A0A7M7QFD8"/>
<dbReference type="EnsemblMetazoa" id="XM_031930020">
    <property type="protein sequence ID" value="XP_031785880"/>
    <property type="gene ID" value="LOC107981507"/>
</dbReference>
<dbReference type="InterPro" id="IPR000467">
    <property type="entry name" value="G_patch_dom"/>
</dbReference>
<keyword evidence="3" id="KW-1185">Reference proteome</keyword>
<dbReference type="RefSeq" id="XP_031785878.1">
    <property type="nucleotide sequence ID" value="XM_031930018.2"/>
</dbReference>
<dbReference type="RefSeq" id="XP_031785879.1">
    <property type="nucleotide sequence ID" value="XM_031930019.2"/>
</dbReference>
<accession>A0A7M7QFD8</accession>
<proteinExistence type="predicted"/>
<evidence type="ECO:0000313" key="2">
    <source>
        <dbReference type="EnsemblMetazoa" id="XP_031785878"/>
    </source>
</evidence>
<feature type="domain" description="G-patch" evidence="1">
    <location>
        <begin position="73"/>
        <end position="119"/>
    </location>
</feature>